<keyword evidence="8 16" id="KW-0472">Membrane</keyword>
<evidence type="ECO:0000256" key="9">
    <source>
        <dbReference type="ARBA" id="ARBA00023180"/>
    </source>
</evidence>
<evidence type="ECO:0000256" key="11">
    <source>
        <dbReference type="ARBA" id="ARBA00060871"/>
    </source>
</evidence>
<feature type="transmembrane region" description="Helical" evidence="16">
    <location>
        <begin position="1499"/>
        <end position="1522"/>
    </location>
</feature>
<proteinExistence type="inferred from homology"/>
<dbReference type="InterPro" id="IPR001609">
    <property type="entry name" value="Myosin_head_motor_dom-like"/>
</dbReference>
<evidence type="ECO:0000313" key="18">
    <source>
        <dbReference type="EMBL" id="PSS10804.1"/>
    </source>
</evidence>
<dbReference type="InParanoid" id="A0A2T3ATI3"/>
<dbReference type="GO" id="GO:0030428">
    <property type="term" value="C:cell septum"/>
    <property type="evidence" value="ECO:0007669"/>
    <property type="project" value="TreeGrafter"/>
</dbReference>
<protein>
    <recommendedName>
        <fullName evidence="12">Chitin synthase A</fullName>
        <ecNumber evidence="2">2.4.1.16</ecNumber>
    </recommendedName>
    <alternativeName>
        <fullName evidence="13">Chitin-UDP acetyl-glucosaminyl transferase A</fullName>
    </alternativeName>
    <alternativeName>
        <fullName evidence="14">Class-V chitin synthase A</fullName>
    </alternativeName>
</protein>
<dbReference type="PANTHER" id="PTHR22914">
    <property type="entry name" value="CHITIN SYNTHASE"/>
    <property type="match status" value="1"/>
</dbReference>
<keyword evidence="7 16" id="KW-1133">Transmembrane helix</keyword>
<comment type="catalytic activity">
    <reaction evidence="10">
        <text>[(1-&gt;4)-N-acetyl-beta-D-glucosaminyl](n) + UDP-N-acetyl-alpha-D-glucosamine = [(1-&gt;4)-N-acetyl-beta-D-glucosaminyl](n+1) + UDP + H(+)</text>
        <dbReference type="Rhea" id="RHEA:16637"/>
        <dbReference type="Rhea" id="RHEA-COMP:9593"/>
        <dbReference type="Rhea" id="RHEA-COMP:9595"/>
        <dbReference type="ChEBI" id="CHEBI:15378"/>
        <dbReference type="ChEBI" id="CHEBI:17029"/>
        <dbReference type="ChEBI" id="CHEBI:57705"/>
        <dbReference type="ChEBI" id="CHEBI:58223"/>
        <dbReference type="EC" id="2.4.1.16"/>
    </reaction>
    <physiologicalReaction direction="left-to-right" evidence="10">
        <dbReference type="Rhea" id="RHEA:16638"/>
    </physiologicalReaction>
</comment>
<evidence type="ECO:0000256" key="14">
    <source>
        <dbReference type="ARBA" id="ARBA00083633"/>
    </source>
</evidence>
<feature type="region of interest" description="Disordered" evidence="15">
    <location>
        <begin position="351"/>
        <end position="371"/>
    </location>
</feature>
<dbReference type="Pfam" id="PF03142">
    <property type="entry name" value="Chitin_synth_2"/>
    <property type="match status" value="1"/>
</dbReference>
<dbReference type="GeneID" id="36575811"/>
<reference evidence="18 19" key="1">
    <citation type="journal article" date="2018" name="New Phytol.">
        <title>Comparative genomics and transcriptomics depict ericoid mycorrhizal fungi as versatile saprotrophs and plant mutualists.</title>
        <authorList>
            <person name="Martino E."/>
            <person name="Morin E."/>
            <person name="Grelet G.A."/>
            <person name="Kuo A."/>
            <person name="Kohler A."/>
            <person name="Daghino S."/>
            <person name="Barry K.W."/>
            <person name="Cichocki N."/>
            <person name="Clum A."/>
            <person name="Dockter R.B."/>
            <person name="Hainaut M."/>
            <person name="Kuo R.C."/>
            <person name="LaButti K."/>
            <person name="Lindahl B.D."/>
            <person name="Lindquist E.A."/>
            <person name="Lipzen A."/>
            <person name="Khouja H.R."/>
            <person name="Magnuson J."/>
            <person name="Murat C."/>
            <person name="Ohm R.A."/>
            <person name="Singer S.W."/>
            <person name="Spatafora J.W."/>
            <person name="Wang M."/>
            <person name="Veneault-Fourrey C."/>
            <person name="Henrissat B."/>
            <person name="Grigoriev I.V."/>
            <person name="Martin F.M."/>
            <person name="Perotto S."/>
        </authorList>
    </citation>
    <scope>NUCLEOTIDE SEQUENCE [LARGE SCALE GENOMIC DNA]</scope>
    <source>
        <strain evidence="18 19">ATCC 22711</strain>
    </source>
</reference>
<keyword evidence="4" id="KW-0328">Glycosyltransferase</keyword>
<evidence type="ECO:0000256" key="15">
    <source>
        <dbReference type="SAM" id="MobiDB-lite"/>
    </source>
</evidence>
<comment type="similarity">
    <text evidence="11">Belongs to the chitin synthase family. Class V subfamily.</text>
</comment>
<gene>
    <name evidence="18" type="ORF">M430DRAFT_44938</name>
</gene>
<dbReference type="InterPro" id="IPR036400">
    <property type="entry name" value="Cyt_B5-like_heme/steroid_sf"/>
</dbReference>
<evidence type="ECO:0000256" key="10">
    <source>
        <dbReference type="ARBA" id="ARBA00049510"/>
    </source>
</evidence>
<accession>A0A2T3ATI3</accession>
<dbReference type="GO" id="GO:0006031">
    <property type="term" value="P:chitin biosynthetic process"/>
    <property type="evidence" value="ECO:0007669"/>
    <property type="project" value="TreeGrafter"/>
</dbReference>
<evidence type="ECO:0000256" key="13">
    <source>
        <dbReference type="ARBA" id="ARBA00075290"/>
    </source>
</evidence>
<dbReference type="EC" id="2.4.1.16" evidence="2"/>
<dbReference type="InterPro" id="IPR027417">
    <property type="entry name" value="P-loop_NTPase"/>
</dbReference>
<dbReference type="SMART" id="SM01117">
    <property type="entry name" value="Cyt-b5"/>
    <property type="match status" value="2"/>
</dbReference>
<feature type="transmembrane region" description="Helical" evidence="16">
    <location>
        <begin position="744"/>
        <end position="764"/>
    </location>
</feature>
<evidence type="ECO:0000256" key="2">
    <source>
        <dbReference type="ARBA" id="ARBA00012543"/>
    </source>
</evidence>
<feature type="domain" description="DEK-C" evidence="17">
    <location>
        <begin position="1733"/>
        <end position="1789"/>
    </location>
</feature>
<dbReference type="InterPro" id="IPR014876">
    <property type="entry name" value="DEK_C"/>
</dbReference>
<evidence type="ECO:0000259" key="17">
    <source>
        <dbReference type="PROSITE" id="PS51998"/>
    </source>
</evidence>
<dbReference type="SUPFAM" id="SSF55856">
    <property type="entry name" value="Cytochrome b5-like heme/steroid binding domain"/>
    <property type="match status" value="1"/>
</dbReference>
<dbReference type="SUPFAM" id="SSF53448">
    <property type="entry name" value="Nucleotide-diphospho-sugar transferases"/>
    <property type="match status" value="1"/>
</dbReference>
<dbReference type="GO" id="GO:0003774">
    <property type="term" value="F:cytoskeletal motor activity"/>
    <property type="evidence" value="ECO:0007669"/>
    <property type="project" value="InterPro"/>
</dbReference>
<dbReference type="Pfam" id="PF00173">
    <property type="entry name" value="Cyt-b5"/>
    <property type="match status" value="1"/>
</dbReference>
<evidence type="ECO:0000256" key="8">
    <source>
        <dbReference type="ARBA" id="ARBA00023136"/>
    </source>
</evidence>
<keyword evidence="5 18" id="KW-0808">Transferase</keyword>
<evidence type="ECO:0000256" key="6">
    <source>
        <dbReference type="ARBA" id="ARBA00022692"/>
    </source>
</evidence>
<feature type="transmembrane region" description="Helical" evidence="16">
    <location>
        <begin position="1473"/>
        <end position="1492"/>
    </location>
</feature>
<dbReference type="InterPro" id="IPR029044">
    <property type="entry name" value="Nucleotide-diphossugar_trans"/>
</dbReference>
<dbReference type="FunFam" id="3.10.120.10:FF:000014">
    <property type="entry name" value="Chitin synthase 6"/>
    <property type="match status" value="1"/>
</dbReference>
<feature type="transmembrane region" description="Helical" evidence="16">
    <location>
        <begin position="1047"/>
        <end position="1066"/>
    </location>
</feature>
<evidence type="ECO:0000256" key="4">
    <source>
        <dbReference type="ARBA" id="ARBA00022676"/>
    </source>
</evidence>
<evidence type="ECO:0000256" key="5">
    <source>
        <dbReference type="ARBA" id="ARBA00022679"/>
    </source>
</evidence>
<keyword evidence="3" id="KW-1003">Cell membrane</keyword>
<evidence type="ECO:0000313" key="19">
    <source>
        <dbReference type="Proteomes" id="UP000241818"/>
    </source>
</evidence>
<dbReference type="Gene3D" id="3.10.120.10">
    <property type="entry name" value="Cytochrome b5-like heme/steroid binding domain"/>
    <property type="match status" value="1"/>
</dbReference>
<feature type="region of interest" description="Disordered" evidence="15">
    <location>
        <begin position="1614"/>
        <end position="1684"/>
    </location>
</feature>
<evidence type="ECO:0000256" key="16">
    <source>
        <dbReference type="SAM" id="Phobius"/>
    </source>
</evidence>
<evidence type="ECO:0000256" key="1">
    <source>
        <dbReference type="ARBA" id="ARBA00004651"/>
    </source>
</evidence>
<dbReference type="EMBL" id="KZ679016">
    <property type="protein sequence ID" value="PSS10804.1"/>
    <property type="molecule type" value="Genomic_DNA"/>
</dbReference>
<keyword evidence="19" id="KW-1185">Reference proteome</keyword>
<feature type="compositionally biased region" description="Polar residues" evidence="15">
    <location>
        <begin position="1632"/>
        <end position="1652"/>
    </location>
</feature>
<dbReference type="CDD" id="cd04190">
    <property type="entry name" value="Chitin_synth_C"/>
    <property type="match status" value="1"/>
</dbReference>
<dbReference type="Gene3D" id="1.10.10.820">
    <property type="match status" value="1"/>
</dbReference>
<dbReference type="InterPro" id="IPR004835">
    <property type="entry name" value="Chitin_synth"/>
</dbReference>
<organism evidence="18 19">
    <name type="scientific">Amorphotheca resinae ATCC 22711</name>
    <dbReference type="NCBI Taxonomy" id="857342"/>
    <lineage>
        <taxon>Eukaryota</taxon>
        <taxon>Fungi</taxon>
        <taxon>Dikarya</taxon>
        <taxon>Ascomycota</taxon>
        <taxon>Pezizomycotina</taxon>
        <taxon>Leotiomycetes</taxon>
        <taxon>Helotiales</taxon>
        <taxon>Amorphothecaceae</taxon>
        <taxon>Amorphotheca</taxon>
    </lineage>
</organism>
<dbReference type="SUPFAM" id="SSF52540">
    <property type="entry name" value="P-loop containing nucleoside triphosphate hydrolases"/>
    <property type="match status" value="1"/>
</dbReference>
<dbReference type="Proteomes" id="UP000241818">
    <property type="component" value="Unassembled WGS sequence"/>
</dbReference>
<dbReference type="SUPFAM" id="SSF109715">
    <property type="entry name" value="DEK C-terminal domain"/>
    <property type="match status" value="1"/>
</dbReference>
<dbReference type="Gene3D" id="1.10.10.60">
    <property type="entry name" value="Homeodomain-like"/>
    <property type="match status" value="1"/>
</dbReference>
<dbReference type="FunFam" id="1.10.10.820:FF:000010">
    <property type="entry name" value="Chitin synthase 6"/>
    <property type="match status" value="1"/>
</dbReference>
<dbReference type="GO" id="GO:0016459">
    <property type="term" value="C:myosin complex"/>
    <property type="evidence" value="ECO:0007669"/>
    <property type="project" value="InterPro"/>
</dbReference>
<dbReference type="PROSITE" id="PS51998">
    <property type="entry name" value="DEK_C"/>
    <property type="match status" value="1"/>
</dbReference>
<dbReference type="OrthoDB" id="370884at2759"/>
<keyword evidence="6 16" id="KW-0812">Transmembrane</keyword>
<dbReference type="GO" id="GO:0031505">
    <property type="term" value="P:fungal-type cell wall organization"/>
    <property type="evidence" value="ECO:0007669"/>
    <property type="project" value="TreeGrafter"/>
</dbReference>
<name>A0A2T3ATI3_AMORE</name>
<dbReference type="GO" id="GO:0005886">
    <property type="term" value="C:plasma membrane"/>
    <property type="evidence" value="ECO:0007669"/>
    <property type="project" value="UniProtKB-SubCell"/>
</dbReference>
<dbReference type="SMART" id="SM00242">
    <property type="entry name" value="MYSc"/>
    <property type="match status" value="1"/>
</dbReference>
<dbReference type="GO" id="GO:0004100">
    <property type="term" value="F:chitin synthase activity"/>
    <property type="evidence" value="ECO:0007669"/>
    <property type="project" value="UniProtKB-EC"/>
</dbReference>
<dbReference type="InterPro" id="IPR001199">
    <property type="entry name" value="Cyt_B5-like_heme/steroid-bd"/>
</dbReference>
<evidence type="ECO:0000256" key="3">
    <source>
        <dbReference type="ARBA" id="ARBA00022475"/>
    </source>
</evidence>
<feature type="transmembrane region" description="Helical" evidence="16">
    <location>
        <begin position="1438"/>
        <end position="1461"/>
    </location>
</feature>
<dbReference type="Pfam" id="PF08766">
    <property type="entry name" value="DEK_C"/>
    <property type="match status" value="1"/>
</dbReference>
<keyword evidence="9" id="KW-0325">Glycoprotein</keyword>
<comment type="subcellular location">
    <subcellularLocation>
        <location evidence="1">Cell membrane</location>
        <topology evidence="1">Multi-pass membrane protein</topology>
    </subcellularLocation>
</comment>
<sequence length="1791" mass="198445">MAANNRMSMYSLASSHGAPRIVNSAIQQSTQVSTTTLLNAVHTIYTSGQPYQLDASTSLVVNTWLTASQPDHEGRTGGTVDAALAVRAWEHARRRAEDGCIVLGSLHPSTPSVLAPFLQTLPLSIPESLYTALSALRPFIHTVSPQNHSTPRQSALGVTLTLTLAGNLSAASLALSQGGIDTSRGLLNIPAEAGYRAFDVFYYLLTSASTPAEREFLGLKHASNYSLLSKSGTYDPPSYLPTGDDAANADDFRASLKAIGIKGAAHRNLISVLAGLLKLGDTLSFIMDQDALEEVCEDVGGLLGLEPEVLASQCSTSERETLIGGLYEALVDWVILKANEAIASEMLKIRDGDSSSEGGPGARTPNTEEDDADTVCITVLEIPDPTLGKAAAMRGVFDDTQGINSEMKEDGVDVVAAGSSVLREMQNAVAEVAPDLGIMTGPSGRDREHERERREAVLEKVGREGEDEGFLKQILFPVEGQGVNLGREGRIDLPHVLGSSRVWYHLSIHPTDDSPASLAALPSTTSAWSAGTVSRQLRAWRLPEWANRRNKHLDFTADFDHDEFCQRYAPLGCKDGRDGIESWLMERGWSNGEVVVGTERIWMRENAWWEAERMLDLKPSNDAFVGLGSMIGGENNMETSGYPAAAPAPNASGFFVPPNDLTPQGSRDNLLPRQSTMGRSALGARSTAPSRIISNGDYGLGFKGDDMKGRGYYSEMDEIIASMDPEMAEPKTITTEKVTPSRRIWVAVVWALTWWIPSFVLRYVGRMKRPDVRMAWREKIVLVFIIALINAIVIFWIVEFGRLLCPNSDKAWDQNQVATHQGDADFWVSIRGKVYDISKFWKLQHSDTVIQTTKENMQPFAGMNLDEYFVPPLTVSCPGLVTDDTLTLLANTSVLYPEGVHTSGPLQPYKNSKLHNINWYAQDFLPRIKEYYHGELVTKAGTVKADGQNNNHPWFILNGKIYDLTDYFYTLKTEGNLARYNFIDSSVQTMIQNNPGLDITDTWNSNYLAANGSQQVVLDNTLNCFNNAFYIGIPDFRDSARCQVNNYILLAFTILLCAVIGTKFVAALQFGSKRRPAPQDKFVICQVPAYTEGEDSLRKALDSLTALQYDNKRKLICVICDGMIVGGGNDRPTPKIVLDILGVDPKIDPPALPFKSVGESSDQLNYGKVYSGLYEFEGNVVPYIVVVKVGKESEQSKSKPGNRGKRDSQVLLLNFLNRVHHRAPMSPLELEMFHQINNIIGVDPELYEYLLMVDADTSVREDSLNRLVAACANNAKIAGICGETSLENEERSWWTMIQVYEYFISHHLAKAFESLFGSVTCLPGCFSMYRLRTADKGKPLIISDALINEYSDCVVDTLHKKNLLSLGEDRYLTTLMTKHFPYMSYKFIPDAYAKTAAPEEWNVLLSQRRRWINSTIHNLAELVWLKEMCGFCCFSMRFVVFIDLFGTLILPATCGYLGYLIYRVATHSGQFPLISIIMIAAVYGLQAAIFILKRQWQHVGWMIIYLIAFPIYSFVLPIYSFWNQDNFTWGNTRIVIGEKGNKQVVAVDDEGFDPRSIPLQRWDDYALANNLPGRRGVPIEKAYDSFDDTYEMDDMKSMYSSVKPASTILTGFPGRGSYMPPNSPGFGGPRQSGVSPYGQYNDSPGTRHQSFMSLGAGQQDRSASPYQDHPQSHRPSMVMAPSSENLLGPNSPNPFHSRSQSQIGYTGGARTPIGFGAASRPVSQFDFQRGNSGPDDMMIVEAIQSCLREVDLDTVTKKQVRALVEQRLQTELVGERRTFLDRMIDQELANM</sequence>
<dbReference type="GO" id="GO:0005524">
    <property type="term" value="F:ATP binding"/>
    <property type="evidence" value="ECO:0007669"/>
    <property type="project" value="InterPro"/>
</dbReference>
<evidence type="ECO:0000256" key="7">
    <source>
        <dbReference type="ARBA" id="ARBA00022989"/>
    </source>
</evidence>
<evidence type="ECO:0000256" key="12">
    <source>
        <dbReference type="ARBA" id="ARBA00071786"/>
    </source>
</evidence>
<dbReference type="RefSeq" id="XP_024717983.1">
    <property type="nucleotide sequence ID" value="XM_024867730.1"/>
</dbReference>
<feature type="transmembrane region" description="Helical" evidence="16">
    <location>
        <begin position="780"/>
        <end position="798"/>
    </location>
</feature>
<dbReference type="STRING" id="857342.A0A2T3ATI3"/>
<dbReference type="PANTHER" id="PTHR22914:SF13">
    <property type="entry name" value="CHITIN SYNTHASE"/>
    <property type="match status" value="1"/>
</dbReference>